<gene>
    <name evidence="1" type="ORF">H2O73_20440</name>
</gene>
<dbReference type="AlphaFoldDB" id="A0A7W2FUX6"/>
<dbReference type="Gene3D" id="3.30.1580.10">
    <property type="entry name" value="Head-to-tail joining protein W"/>
    <property type="match status" value="1"/>
</dbReference>
<evidence type="ECO:0000313" key="2">
    <source>
        <dbReference type="Proteomes" id="UP000571701"/>
    </source>
</evidence>
<dbReference type="GO" id="GO:0019058">
    <property type="term" value="P:viral life cycle"/>
    <property type="evidence" value="ECO:0007669"/>
    <property type="project" value="InterPro"/>
</dbReference>
<dbReference type="Pfam" id="PF02831">
    <property type="entry name" value="gpW"/>
    <property type="match status" value="1"/>
</dbReference>
<proteinExistence type="predicted"/>
<sequence length="34" mass="3602">MATQADLDAARAALNKLLTGQSVVQVQHDNYSAT</sequence>
<dbReference type="Proteomes" id="UP000571701">
    <property type="component" value="Unassembled WGS sequence"/>
</dbReference>
<feature type="non-terminal residue" evidence="1">
    <location>
        <position position="34"/>
    </location>
</feature>
<accession>A0A7W2FUX6</accession>
<comment type="caution">
    <text evidence="1">The sequence shown here is derived from an EMBL/GenBank/DDBJ whole genome shotgun (WGS) entry which is preliminary data.</text>
</comment>
<protein>
    <submittedName>
        <fullName evidence="1">Uncharacterized protein</fullName>
    </submittedName>
</protein>
<keyword evidence="2" id="KW-1185">Reference proteome</keyword>
<dbReference type="EMBL" id="JACFYF010000091">
    <property type="protein sequence ID" value="MBA5764720.1"/>
    <property type="molecule type" value="Genomic_DNA"/>
</dbReference>
<organism evidence="1 2">
    <name type="scientific">Vibrio marinisediminis</name>
    <dbReference type="NCBI Taxonomy" id="2758441"/>
    <lineage>
        <taxon>Bacteria</taxon>
        <taxon>Pseudomonadati</taxon>
        <taxon>Pseudomonadota</taxon>
        <taxon>Gammaproteobacteria</taxon>
        <taxon>Vibrionales</taxon>
        <taxon>Vibrionaceae</taxon>
        <taxon>Vibrio</taxon>
    </lineage>
</organism>
<dbReference type="InterPro" id="IPR036626">
    <property type="entry name" value="GpW_sf"/>
</dbReference>
<evidence type="ECO:0000313" key="1">
    <source>
        <dbReference type="EMBL" id="MBA5764720.1"/>
    </source>
</evidence>
<dbReference type="SUPFAM" id="SSF64210">
    <property type="entry name" value="Head-to-tail joining protein W, gpW"/>
    <property type="match status" value="1"/>
</dbReference>
<dbReference type="InterPro" id="IPR004174">
    <property type="entry name" value="GpW"/>
</dbReference>
<reference evidence="1 2" key="1">
    <citation type="submission" date="2020-07" db="EMBL/GenBank/DDBJ databases">
        <title>Vibrio marinisediminis sp. nov., isolated from marine sediment.</title>
        <authorList>
            <person name="Ji X."/>
        </authorList>
    </citation>
    <scope>NUCLEOTIDE SEQUENCE [LARGE SCALE GENOMIC DNA]</scope>
    <source>
        <strain evidence="1 2">404</strain>
    </source>
</reference>
<dbReference type="RefSeq" id="WP_368737174.1">
    <property type="nucleotide sequence ID" value="NZ_JACFYF010000091.1"/>
</dbReference>
<name>A0A7W2FUX6_9VIBR</name>